<keyword evidence="2" id="KW-1185">Reference proteome</keyword>
<protein>
    <submittedName>
        <fullName evidence="1">Uncharacterized protein</fullName>
    </submittedName>
</protein>
<dbReference type="AlphaFoldDB" id="A0AAW1Y4U1"/>
<accession>A0AAW1Y4U1</accession>
<sequence>MEIVGTCDPSLASKPAQKKRRVMEKQDFFSENLVVHDYLVNPDAETKLHSDSSPHLSGEWIIGDGEVVLPLEQATGLLGARTLKKWKIRAPEAGNIEGGTGPPCSGVICTSTVLPPRAPAAWTQPALYTSTSRELTYEVSNYKGLL</sequence>
<name>A0AAW1Y4U1_RUBAR</name>
<comment type="caution">
    <text evidence="1">The sequence shown here is derived from an EMBL/GenBank/DDBJ whole genome shotgun (WGS) entry which is preliminary data.</text>
</comment>
<proteinExistence type="predicted"/>
<reference evidence="1 2" key="1">
    <citation type="journal article" date="2023" name="G3 (Bethesda)">
        <title>A chromosome-length genome assembly and annotation of blackberry (Rubus argutus, cv. 'Hillquist').</title>
        <authorList>
            <person name="Bruna T."/>
            <person name="Aryal R."/>
            <person name="Dudchenko O."/>
            <person name="Sargent D.J."/>
            <person name="Mead D."/>
            <person name="Buti M."/>
            <person name="Cavallini A."/>
            <person name="Hytonen T."/>
            <person name="Andres J."/>
            <person name="Pham M."/>
            <person name="Weisz D."/>
            <person name="Mascagni F."/>
            <person name="Usai G."/>
            <person name="Natali L."/>
            <person name="Bassil N."/>
            <person name="Fernandez G.E."/>
            <person name="Lomsadze A."/>
            <person name="Armour M."/>
            <person name="Olukolu B."/>
            <person name="Poorten T."/>
            <person name="Britton C."/>
            <person name="Davik J."/>
            <person name="Ashrafi H."/>
            <person name="Aiden E.L."/>
            <person name="Borodovsky M."/>
            <person name="Worthington M."/>
        </authorList>
    </citation>
    <scope>NUCLEOTIDE SEQUENCE [LARGE SCALE GENOMIC DNA]</scope>
    <source>
        <strain evidence="1">PI 553951</strain>
    </source>
</reference>
<evidence type="ECO:0000313" key="2">
    <source>
        <dbReference type="Proteomes" id="UP001457282"/>
    </source>
</evidence>
<evidence type="ECO:0000313" key="1">
    <source>
        <dbReference type="EMBL" id="KAK9943969.1"/>
    </source>
</evidence>
<gene>
    <name evidence="1" type="ORF">M0R45_009556</name>
</gene>
<organism evidence="1 2">
    <name type="scientific">Rubus argutus</name>
    <name type="common">Southern blackberry</name>
    <dbReference type="NCBI Taxonomy" id="59490"/>
    <lineage>
        <taxon>Eukaryota</taxon>
        <taxon>Viridiplantae</taxon>
        <taxon>Streptophyta</taxon>
        <taxon>Embryophyta</taxon>
        <taxon>Tracheophyta</taxon>
        <taxon>Spermatophyta</taxon>
        <taxon>Magnoliopsida</taxon>
        <taxon>eudicotyledons</taxon>
        <taxon>Gunneridae</taxon>
        <taxon>Pentapetalae</taxon>
        <taxon>rosids</taxon>
        <taxon>fabids</taxon>
        <taxon>Rosales</taxon>
        <taxon>Rosaceae</taxon>
        <taxon>Rosoideae</taxon>
        <taxon>Rosoideae incertae sedis</taxon>
        <taxon>Rubus</taxon>
    </lineage>
</organism>
<dbReference type="Proteomes" id="UP001457282">
    <property type="component" value="Unassembled WGS sequence"/>
</dbReference>
<dbReference type="EMBL" id="JBEDUW010000002">
    <property type="protein sequence ID" value="KAK9943969.1"/>
    <property type="molecule type" value="Genomic_DNA"/>
</dbReference>